<dbReference type="OrthoDB" id="9792470at2"/>
<protein>
    <recommendedName>
        <fullName evidence="3">Protein PsiE</fullName>
    </recommendedName>
</protein>
<evidence type="ECO:0000313" key="10">
    <source>
        <dbReference type="Proteomes" id="UP000031637"/>
    </source>
</evidence>
<name>W0SFS9_9PROT</name>
<feature type="transmembrane region" description="Helical" evidence="8">
    <location>
        <begin position="82"/>
        <end position="99"/>
    </location>
</feature>
<dbReference type="RefSeq" id="WP_041097223.1">
    <property type="nucleotide sequence ID" value="NZ_AP012547.1"/>
</dbReference>
<dbReference type="PIRSF" id="PIRSF029598">
    <property type="entry name" value="PsiE"/>
    <property type="match status" value="1"/>
</dbReference>
<feature type="transmembrane region" description="Helical" evidence="8">
    <location>
        <begin position="105"/>
        <end position="124"/>
    </location>
</feature>
<evidence type="ECO:0000256" key="1">
    <source>
        <dbReference type="ARBA" id="ARBA00004429"/>
    </source>
</evidence>
<dbReference type="GO" id="GO:0005886">
    <property type="term" value="C:plasma membrane"/>
    <property type="evidence" value="ECO:0007669"/>
    <property type="project" value="UniProtKB-SubCell"/>
</dbReference>
<dbReference type="HOGENOM" id="CLU_120472_1_0_4"/>
<dbReference type="KEGG" id="shd:SUTH_00768"/>
<evidence type="ECO:0000256" key="8">
    <source>
        <dbReference type="SAM" id="Phobius"/>
    </source>
</evidence>
<keyword evidence="10" id="KW-1185">Reference proteome</keyword>
<evidence type="ECO:0000256" key="2">
    <source>
        <dbReference type="ARBA" id="ARBA00005632"/>
    </source>
</evidence>
<dbReference type="GO" id="GO:0016036">
    <property type="term" value="P:cellular response to phosphate starvation"/>
    <property type="evidence" value="ECO:0007669"/>
    <property type="project" value="InterPro"/>
</dbReference>
<dbReference type="AlphaFoldDB" id="W0SFS9"/>
<accession>W0SFS9</accession>
<evidence type="ECO:0000256" key="7">
    <source>
        <dbReference type="ARBA" id="ARBA00023136"/>
    </source>
</evidence>
<keyword evidence="5 8" id="KW-0812">Transmembrane</keyword>
<feature type="transmembrane region" description="Helical" evidence="8">
    <location>
        <begin position="51"/>
        <end position="70"/>
    </location>
</feature>
<evidence type="ECO:0000256" key="3">
    <source>
        <dbReference type="ARBA" id="ARBA00021903"/>
    </source>
</evidence>
<evidence type="ECO:0000256" key="5">
    <source>
        <dbReference type="ARBA" id="ARBA00022692"/>
    </source>
</evidence>
<dbReference type="InterPro" id="IPR020948">
    <property type="entry name" value="P_starv_induced_PsiE-like"/>
</dbReference>
<proteinExistence type="inferred from homology"/>
<sequence length="148" mass="17142">MDIRSHTFDRLRKFFSSGLDIVEYAGLLVIAFATTIAMYQEAMLMIESHRVTLADLLLMFLYLEVLAMIGQYFKSGQLPVRFPLYIGMVALARYLILDIKEMTEWRMLAVTAAIFLLTVSVLAIRYGHVRYPYREDADEKSAKPYVRE</sequence>
<dbReference type="PANTHER" id="PTHR37819">
    <property type="entry name" value="PROTEIN PSIE"/>
    <property type="match status" value="1"/>
</dbReference>
<dbReference type="STRING" id="1223802.SUTH_00768"/>
<dbReference type="InterPro" id="IPR009315">
    <property type="entry name" value="P_starv_induced_PsiE"/>
</dbReference>
<dbReference type="PANTHER" id="PTHR37819:SF1">
    <property type="entry name" value="PROTEIN PSIE"/>
    <property type="match status" value="1"/>
</dbReference>
<feature type="transmembrane region" description="Helical" evidence="8">
    <location>
        <begin position="21"/>
        <end position="39"/>
    </location>
</feature>
<evidence type="ECO:0000256" key="4">
    <source>
        <dbReference type="ARBA" id="ARBA00022475"/>
    </source>
</evidence>
<comment type="subcellular location">
    <subcellularLocation>
        <location evidence="1">Cell inner membrane</location>
        <topology evidence="1">Multi-pass membrane protein</topology>
    </subcellularLocation>
</comment>
<gene>
    <name evidence="9" type="ORF">SUTH_00768</name>
</gene>
<dbReference type="EMBL" id="AP012547">
    <property type="protein sequence ID" value="BAO28578.1"/>
    <property type="molecule type" value="Genomic_DNA"/>
</dbReference>
<dbReference type="Pfam" id="PF06146">
    <property type="entry name" value="PsiE"/>
    <property type="match status" value="1"/>
</dbReference>
<keyword evidence="6 8" id="KW-1133">Transmembrane helix</keyword>
<evidence type="ECO:0000256" key="6">
    <source>
        <dbReference type="ARBA" id="ARBA00022989"/>
    </source>
</evidence>
<keyword evidence="7 8" id="KW-0472">Membrane</keyword>
<dbReference type="Proteomes" id="UP000031637">
    <property type="component" value="Chromosome"/>
</dbReference>
<organism evidence="9 10">
    <name type="scientific">Sulfuritalea hydrogenivorans sk43H</name>
    <dbReference type="NCBI Taxonomy" id="1223802"/>
    <lineage>
        <taxon>Bacteria</taxon>
        <taxon>Pseudomonadati</taxon>
        <taxon>Pseudomonadota</taxon>
        <taxon>Betaproteobacteria</taxon>
        <taxon>Nitrosomonadales</taxon>
        <taxon>Sterolibacteriaceae</taxon>
        <taxon>Sulfuritalea</taxon>
    </lineage>
</organism>
<comment type="similarity">
    <text evidence="2">Belongs to the PsiE family.</text>
</comment>
<evidence type="ECO:0000313" key="9">
    <source>
        <dbReference type="EMBL" id="BAO28578.1"/>
    </source>
</evidence>
<reference evidence="9 10" key="1">
    <citation type="journal article" date="2014" name="Syst. Appl. Microbiol.">
        <title>Complete genomes of freshwater sulfur oxidizers Sulfuricella denitrificans skB26 and Sulfuritalea hydrogenivorans sk43H: genetic insights into the sulfur oxidation pathway of betaproteobacteria.</title>
        <authorList>
            <person name="Watanabe T."/>
            <person name="Kojima H."/>
            <person name="Fukui M."/>
        </authorList>
    </citation>
    <scope>NUCLEOTIDE SEQUENCE [LARGE SCALE GENOMIC DNA]</scope>
    <source>
        <strain evidence="9">DSM22779</strain>
    </source>
</reference>
<keyword evidence="4" id="KW-1003">Cell membrane</keyword>